<proteinExistence type="predicted"/>
<dbReference type="AlphaFoldDB" id="A0A212KGX5"/>
<dbReference type="InterPro" id="IPR009061">
    <property type="entry name" value="DNA-bd_dom_put_sf"/>
</dbReference>
<evidence type="ECO:0000259" key="1">
    <source>
        <dbReference type="Pfam" id="PF12728"/>
    </source>
</evidence>
<accession>A0A212KGX5</accession>
<dbReference type="InterPro" id="IPR041657">
    <property type="entry name" value="HTH_17"/>
</dbReference>
<protein>
    <recommendedName>
        <fullName evidence="1">Helix-turn-helix domain-containing protein</fullName>
    </recommendedName>
</protein>
<organism evidence="2">
    <name type="scientific">uncultured delta proteobacterium</name>
    <dbReference type="NCBI Taxonomy" id="34034"/>
    <lineage>
        <taxon>Bacteria</taxon>
        <taxon>Deltaproteobacteria</taxon>
        <taxon>environmental samples</taxon>
    </lineage>
</organism>
<sequence>MRKLVNTRLAAEMLGLKPNTLEIWRCHKKGPKYVKLGRRILYDPADLEAFAASCTVETTPALKPAKPAGDLDR</sequence>
<gene>
    <name evidence="2" type="ORF">KL86DPRO_70108</name>
</gene>
<dbReference type="SUPFAM" id="SSF46955">
    <property type="entry name" value="Putative DNA-binding domain"/>
    <property type="match status" value="1"/>
</dbReference>
<feature type="domain" description="Helix-turn-helix" evidence="1">
    <location>
        <begin position="10"/>
        <end position="54"/>
    </location>
</feature>
<evidence type="ECO:0000313" key="2">
    <source>
        <dbReference type="EMBL" id="SBW10960.1"/>
    </source>
</evidence>
<name>A0A212KGX5_9DELT</name>
<dbReference type="Pfam" id="PF12728">
    <property type="entry name" value="HTH_17"/>
    <property type="match status" value="1"/>
</dbReference>
<reference evidence="2" key="1">
    <citation type="submission" date="2016-04" db="EMBL/GenBank/DDBJ databases">
        <authorList>
            <person name="Evans L.H."/>
            <person name="Alamgir A."/>
            <person name="Owens N."/>
            <person name="Weber N.D."/>
            <person name="Virtaneva K."/>
            <person name="Barbian K."/>
            <person name="Babar A."/>
            <person name="Rosenke K."/>
        </authorList>
    </citation>
    <scope>NUCLEOTIDE SEQUENCE</scope>
    <source>
        <strain evidence="2">86</strain>
    </source>
</reference>
<dbReference type="EMBL" id="FLUQ01000007">
    <property type="protein sequence ID" value="SBW10960.1"/>
    <property type="molecule type" value="Genomic_DNA"/>
</dbReference>